<evidence type="ECO:0000256" key="6">
    <source>
        <dbReference type="ARBA" id="ARBA00023239"/>
    </source>
</evidence>
<feature type="binding site" evidence="9">
    <location>
        <begin position="77"/>
        <end position="80"/>
    </location>
    <ligand>
        <name>substrate</name>
    </ligand>
</feature>
<dbReference type="GO" id="GO:0008948">
    <property type="term" value="F:oxaloacetate decarboxylase activity"/>
    <property type="evidence" value="ECO:0007669"/>
    <property type="project" value="UniProtKB-EC"/>
</dbReference>
<dbReference type="RefSeq" id="WP_064041289.1">
    <property type="nucleotide sequence ID" value="NZ_LUUJ01000095.1"/>
</dbReference>
<name>A0A177N9F9_9GAMM</name>
<evidence type="ECO:0000256" key="7">
    <source>
        <dbReference type="ARBA" id="ARBA00025046"/>
    </source>
</evidence>
<proteinExistence type="inferred from homology"/>
<comment type="similarity">
    <text evidence="3 10">Belongs to the class II aldolase/RraA-like family.</text>
</comment>
<dbReference type="GO" id="GO:0047443">
    <property type="term" value="F:4-hydroxy-4-methyl-2-oxoglutarate aldolase activity"/>
    <property type="evidence" value="ECO:0007669"/>
    <property type="project" value="UniProtKB-EC"/>
</dbReference>
<gene>
    <name evidence="11" type="ORF">A1507_16320</name>
</gene>
<dbReference type="CDD" id="cd16841">
    <property type="entry name" value="RraA_family"/>
    <property type="match status" value="1"/>
</dbReference>
<evidence type="ECO:0000256" key="3">
    <source>
        <dbReference type="ARBA" id="ARBA00008621"/>
    </source>
</evidence>
<dbReference type="Gene3D" id="3.50.30.40">
    <property type="entry name" value="Ribonuclease E inhibitor RraA/RraA-like"/>
    <property type="match status" value="1"/>
</dbReference>
<comment type="catalytic activity">
    <reaction evidence="8 10">
        <text>oxaloacetate + H(+) = pyruvate + CO2</text>
        <dbReference type="Rhea" id="RHEA:15641"/>
        <dbReference type="ChEBI" id="CHEBI:15361"/>
        <dbReference type="ChEBI" id="CHEBI:15378"/>
        <dbReference type="ChEBI" id="CHEBI:16452"/>
        <dbReference type="ChEBI" id="CHEBI:16526"/>
        <dbReference type="EC" id="4.1.1.112"/>
    </reaction>
</comment>
<evidence type="ECO:0000256" key="4">
    <source>
        <dbReference type="ARBA" id="ARBA00011233"/>
    </source>
</evidence>
<dbReference type="EC" id="4.1.1.112" evidence="10"/>
<protein>
    <recommendedName>
        <fullName evidence="10">4-hydroxy-4-methyl-2-oxoglutarate aldolase</fullName>
        <shortName evidence="10">HMG aldolase</shortName>
        <ecNumber evidence="10">4.1.1.112</ecNumber>
        <ecNumber evidence="10">4.1.3.17</ecNumber>
    </recommendedName>
    <alternativeName>
        <fullName evidence="10">Oxaloacetate decarboxylase</fullName>
    </alternativeName>
</protein>
<accession>A0A177N9F9</accession>
<comment type="catalytic activity">
    <reaction evidence="1 10">
        <text>4-hydroxy-4-methyl-2-oxoglutarate = 2 pyruvate</text>
        <dbReference type="Rhea" id="RHEA:22748"/>
        <dbReference type="ChEBI" id="CHEBI:15361"/>
        <dbReference type="ChEBI" id="CHEBI:58276"/>
        <dbReference type="EC" id="4.1.3.17"/>
    </reaction>
</comment>
<evidence type="ECO:0000256" key="9">
    <source>
        <dbReference type="PIRSR" id="PIRSR605493-1"/>
    </source>
</evidence>
<dbReference type="SUPFAM" id="SSF89562">
    <property type="entry name" value="RraA-like"/>
    <property type="match status" value="1"/>
</dbReference>
<keyword evidence="6 10" id="KW-0456">Lyase</keyword>
<comment type="caution">
    <text evidence="11">The sequence shown here is derived from an EMBL/GenBank/DDBJ whole genome shotgun (WGS) entry which is preliminary data.</text>
</comment>
<evidence type="ECO:0000313" key="12">
    <source>
        <dbReference type="Proteomes" id="UP000077857"/>
    </source>
</evidence>
<reference evidence="11 12" key="1">
    <citation type="submission" date="2016-03" db="EMBL/GenBank/DDBJ databases">
        <authorList>
            <person name="Ploux O."/>
        </authorList>
    </citation>
    <scope>NUCLEOTIDE SEQUENCE [LARGE SCALE GENOMIC DNA]</scope>
    <source>
        <strain evidence="11 12">R-45378</strain>
    </source>
</reference>
<evidence type="ECO:0000256" key="1">
    <source>
        <dbReference type="ARBA" id="ARBA00001342"/>
    </source>
</evidence>
<evidence type="ECO:0000313" key="11">
    <source>
        <dbReference type="EMBL" id="OAI13849.1"/>
    </source>
</evidence>
<dbReference type="InterPro" id="IPR036704">
    <property type="entry name" value="RraA/RraA-like_sf"/>
</dbReference>
<dbReference type="Pfam" id="PF03737">
    <property type="entry name" value="RraA-like"/>
    <property type="match status" value="1"/>
</dbReference>
<dbReference type="EC" id="4.1.3.17" evidence="10"/>
<dbReference type="InterPro" id="IPR005493">
    <property type="entry name" value="RraA/RraA-like"/>
</dbReference>
<dbReference type="PANTHER" id="PTHR33254">
    <property type="entry name" value="4-HYDROXY-4-METHYL-2-OXOGLUTARATE ALDOLASE 3-RELATED"/>
    <property type="match status" value="1"/>
</dbReference>
<dbReference type="AlphaFoldDB" id="A0A177N9F9"/>
<dbReference type="InterPro" id="IPR010203">
    <property type="entry name" value="RraA"/>
</dbReference>
<evidence type="ECO:0000256" key="5">
    <source>
        <dbReference type="ARBA" id="ARBA00022723"/>
    </source>
</evidence>
<evidence type="ECO:0000256" key="8">
    <source>
        <dbReference type="ARBA" id="ARBA00047973"/>
    </source>
</evidence>
<dbReference type="OrthoDB" id="943692at2"/>
<comment type="cofactor">
    <cofactor evidence="2 10">
        <name>a divalent metal cation</name>
        <dbReference type="ChEBI" id="CHEBI:60240"/>
    </cofactor>
</comment>
<comment type="subunit">
    <text evidence="4 10">Homotrimer.</text>
</comment>
<keyword evidence="5 10" id="KW-0479">Metal-binding</keyword>
<comment type="function">
    <text evidence="7 10">Catalyzes the aldol cleavage of 4-hydroxy-4-methyl-2-oxoglutarate (HMG) into 2 molecules of pyruvate. Also contains a secondary oxaloacetate (OAA) decarboxylase activity due to the common pyruvate enolate transition state formed following C-C bond cleavage in the retro-aldol and decarboxylation reactions.</text>
</comment>
<dbReference type="GO" id="GO:0051252">
    <property type="term" value="P:regulation of RNA metabolic process"/>
    <property type="evidence" value="ECO:0007669"/>
    <property type="project" value="InterPro"/>
</dbReference>
<dbReference type="PANTHER" id="PTHR33254:SF4">
    <property type="entry name" value="4-HYDROXY-4-METHYL-2-OXOGLUTARATE ALDOLASE 3-RELATED"/>
    <property type="match status" value="1"/>
</dbReference>
<dbReference type="Proteomes" id="UP000077857">
    <property type="component" value="Unassembled WGS sequence"/>
</dbReference>
<sequence>MSFDTADLCDRFGQNDSFQVAEPVLRHFGGLRRFCGQITTLKVFEDNSLVRATLAEKVDGRVLVVDGGGSKRCALIGDTLAGLALENGWQGIVVYGSIRGSELIRQLPIGVMALNTNPLRSNKHGHGDRDVMITFAGVNFKKDHYLYADGDGIIVADAKLD</sequence>
<organism evidence="11 12">
    <name type="scientific">Methylomonas koyamae</name>
    <dbReference type="NCBI Taxonomy" id="702114"/>
    <lineage>
        <taxon>Bacteria</taxon>
        <taxon>Pseudomonadati</taxon>
        <taxon>Pseudomonadota</taxon>
        <taxon>Gammaproteobacteria</taxon>
        <taxon>Methylococcales</taxon>
        <taxon>Methylococcaceae</taxon>
        <taxon>Methylomonas</taxon>
    </lineage>
</organism>
<dbReference type="EMBL" id="LUUJ01000095">
    <property type="protein sequence ID" value="OAI13849.1"/>
    <property type="molecule type" value="Genomic_DNA"/>
</dbReference>
<feature type="binding site" evidence="9">
    <location>
        <position position="99"/>
    </location>
    <ligand>
        <name>substrate</name>
    </ligand>
</feature>
<dbReference type="GO" id="GO:0008428">
    <property type="term" value="F:ribonuclease inhibitor activity"/>
    <property type="evidence" value="ECO:0007669"/>
    <property type="project" value="InterPro"/>
</dbReference>
<evidence type="ECO:0000256" key="2">
    <source>
        <dbReference type="ARBA" id="ARBA00001968"/>
    </source>
</evidence>
<evidence type="ECO:0000256" key="10">
    <source>
        <dbReference type="RuleBase" id="RU004338"/>
    </source>
</evidence>
<dbReference type="GO" id="GO:0046872">
    <property type="term" value="F:metal ion binding"/>
    <property type="evidence" value="ECO:0007669"/>
    <property type="project" value="UniProtKB-KW"/>
</dbReference>
<dbReference type="NCBIfam" id="TIGR01935">
    <property type="entry name" value="NOT-MenG"/>
    <property type="match status" value="1"/>
</dbReference>
<dbReference type="NCBIfam" id="NF006875">
    <property type="entry name" value="PRK09372.1"/>
    <property type="match status" value="1"/>
</dbReference>